<keyword evidence="13" id="KW-1185">Reference proteome</keyword>
<keyword evidence="7 9" id="KW-1133">Transmembrane helix</keyword>
<dbReference type="EC" id="3.4.23.36" evidence="9"/>
<evidence type="ECO:0000256" key="3">
    <source>
        <dbReference type="ARBA" id="ARBA00022670"/>
    </source>
</evidence>
<keyword evidence="5 9" id="KW-0064">Aspartyl protease</keyword>
<dbReference type="Pfam" id="PF01252">
    <property type="entry name" value="Peptidase_A8"/>
    <property type="match status" value="1"/>
</dbReference>
<keyword evidence="8 9" id="KW-0472">Membrane</keyword>
<protein>
    <recommendedName>
        <fullName evidence="9">Lipoprotein signal peptidase</fullName>
        <ecNumber evidence="9">3.4.23.36</ecNumber>
    </recommendedName>
    <alternativeName>
        <fullName evidence="9">Prolipoprotein signal peptidase</fullName>
    </alternativeName>
    <alternativeName>
        <fullName evidence="9">Signal peptidase II</fullName>
        <shortName evidence="9">SPase II</shortName>
    </alternativeName>
</protein>
<dbReference type="HAMAP" id="MF_00161">
    <property type="entry name" value="LspA"/>
    <property type="match status" value="1"/>
</dbReference>
<evidence type="ECO:0000256" key="4">
    <source>
        <dbReference type="ARBA" id="ARBA00022692"/>
    </source>
</evidence>
<evidence type="ECO:0000256" key="10">
    <source>
        <dbReference type="RuleBase" id="RU000594"/>
    </source>
</evidence>
<dbReference type="GO" id="GO:0004190">
    <property type="term" value="F:aspartic-type endopeptidase activity"/>
    <property type="evidence" value="ECO:0007669"/>
    <property type="project" value="UniProtKB-EC"/>
</dbReference>
<dbReference type="Proteomes" id="UP000597877">
    <property type="component" value="Unassembled WGS sequence"/>
</dbReference>
<organism evidence="12 13">
    <name type="scientific">Eubacterium segne</name>
    <dbReference type="NCBI Taxonomy" id="2763045"/>
    <lineage>
        <taxon>Bacteria</taxon>
        <taxon>Bacillati</taxon>
        <taxon>Bacillota</taxon>
        <taxon>Clostridia</taxon>
        <taxon>Eubacteriales</taxon>
        <taxon>Eubacteriaceae</taxon>
        <taxon>Eubacterium</taxon>
    </lineage>
</organism>
<feature type="transmembrane region" description="Helical" evidence="9">
    <location>
        <begin position="7"/>
        <end position="28"/>
    </location>
</feature>
<keyword evidence="6 9" id="KW-0378">Hydrolase</keyword>
<feature type="transmembrane region" description="Helical" evidence="9">
    <location>
        <begin position="67"/>
        <end position="88"/>
    </location>
</feature>
<evidence type="ECO:0000256" key="8">
    <source>
        <dbReference type="ARBA" id="ARBA00023136"/>
    </source>
</evidence>
<feature type="transmembrane region" description="Helical" evidence="9">
    <location>
        <begin position="138"/>
        <end position="162"/>
    </location>
</feature>
<evidence type="ECO:0000256" key="7">
    <source>
        <dbReference type="ARBA" id="ARBA00022989"/>
    </source>
</evidence>
<feature type="active site" evidence="9">
    <location>
        <position position="128"/>
    </location>
</feature>
<evidence type="ECO:0000256" key="5">
    <source>
        <dbReference type="ARBA" id="ARBA00022750"/>
    </source>
</evidence>
<dbReference type="PRINTS" id="PR00781">
    <property type="entry name" value="LIPOSIGPTASE"/>
</dbReference>
<comment type="caution">
    <text evidence="12">The sequence shown here is derived from an EMBL/GenBank/DDBJ whole genome shotgun (WGS) entry which is preliminary data.</text>
</comment>
<accession>A0ABR7F5E9</accession>
<comment type="function">
    <text evidence="9 10">This protein specifically catalyzes the removal of signal peptides from prolipoproteins.</text>
</comment>
<evidence type="ECO:0000256" key="9">
    <source>
        <dbReference type="HAMAP-Rule" id="MF_00161"/>
    </source>
</evidence>
<evidence type="ECO:0000256" key="1">
    <source>
        <dbReference type="ARBA" id="ARBA00006139"/>
    </source>
</evidence>
<dbReference type="EMBL" id="JACOOZ010000005">
    <property type="protein sequence ID" value="MBC5668035.1"/>
    <property type="molecule type" value="Genomic_DNA"/>
</dbReference>
<keyword evidence="4 9" id="KW-0812">Transmembrane</keyword>
<dbReference type="InterPro" id="IPR001872">
    <property type="entry name" value="Peptidase_A8"/>
</dbReference>
<reference evidence="12 13" key="1">
    <citation type="submission" date="2020-08" db="EMBL/GenBank/DDBJ databases">
        <title>Genome public.</title>
        <authorList>
            <person name="Liu C."/>
            <person name="Sun Q."/>
        </authorList>
    </citation>
    <scope>NUCLEOTIDE SEQUENCE [LARGE SCALE GENOMIC DNA]</scope>
    <source>
        <strain evidence="12 13">BX4</strain>
    </source>
</reference>
<dbReference type="NCBIfam" id="TIGR00077">
    <property type="entry name" value="lspA"/>
    <property type="match status" value="1"/>
</dbReference>
<evidence type="ECO:0000256" key="11">
    <source>
        <dbReference type="RuleBase" id="RU004181"/>
    </source>
</evidence>
<keyword evidence="3 9" id="KW-0645">Protease</keyword>
<comment type="subcellular location">
    <subcellularLocation>
        <location evidence="9">Cell membrane</location>
        <topology evidence="9">Multi-pass membrane protein</topology>
    </subcellularLocation>
</comment>
<gene>
    <name evidence="9 12" type="primary">lspA</name>
    <name evidence="12" type="ORF">H8S00_08580</name>
</gene>
<evidence type="ECO:0000256" key="2">
    <source>
        <dbReference type="ARBA" id="ARBA00022475"/>
    </source>
</evidence>
<comment type="pathway">
    <text evidence="9">Protein modification; lipoprotein biosynthesis (signal peptide cleavage).</text>
</comment>
<comment type="similarity">
    <text evidence="1 9 11">Belongs to the peptidase A8 family.</text>
</comment>
<proteinExistence type="inferred from homology"/>
<dbReference type="PANTHER" id="PTHR33695">
    <property type="entry name" value="LIPOPROTEIN SIGNAL PEPTIDASE"/>
    <property type="match status" value="1"/>
</dbReference>
<feature type="transmembrane region" description="Helical" evidence="9">
    <location>
        <begin position="100"/>
        <end position="118"/>
    </location>
</feature>
<comment type="catalytic activity">
    <reaction evidence="9 10">
        <text>Release of signal peptides from bacterial membrane prolipoproteins. Hydrolyzes -Xaa-Yaa-Zaa-|-(S,diacylglyceryl)Cys-, in which Xaa is hydrophobic (preferably Leu), and Yaa (Ala or Ser) and Zaa (Gly or Ala) have small, neutral side chains.</text>
        <dbReference type="EC" id="3.4.23.36"/>
    </reaction>
</comment>
<evidence type="ECO:0000313" key="12">
    <source>
        <dbReference type="EMBL" id="MBC5668035.1"/>
    </source>
</evidence>
<dbReference type="PANTHER" id="PTHR33695:SF1">
    <property type="entry name" value="LIPOPROTEIN SIGNAL PEPTIDASE"/>
    <property type="match status" value="1"/>
</dbReference>
<dbReference type="RefSeq" id="WP_021953054.1">
    <property type="nucleotide sequence ID" value="NZ_JACOOZ010000005.1"/>
</dbReference>
<dbReference type="PROSITE" id="PS00855">
    <property type="entry name" value="SPASE_II"/>
    <property type="match status" value="1"/>
</dbReference>
<evidence type="ECO:0000256" key="6">
    <source>
        <dbReference type="ARBA" id="ARBA00022801"/>
    </source>
</evidence>
<evidence type="ECO:0000313" key="13">
    <source>
        <dbReference type="Proteomes" id="UP000597877"/>
    </source>
</evidence>
<feature type="active site" evidence="9">
    <location>
        <position position="144"/>
    </location>
</feature>
<keyword evidence="2 9" id="KW-1003">Cell membrane</keyword>
<sequence length="179" mass="20621">MNKYKYWLKIALFEMILIIFDQITKYWAAISLKGKNEFNIIKDVLCFHYLDGGNTGAAWGMLSGKTFLFVIFTLVAIAFIVKIMSNIFRLMRSDKSTKLVALNYVFATLMAGAVGNLIDRVLHQYVIDFIYFKLINFPIFNVADIYVTVSCFIIIVMCAFIISEDDFNNIISLKRNDSR</sequence>
<name>A0ABR7F5E9_9FIRM</name>